<dbReference type="GO" id="GO:0008757">
    <property type="term" value="F:S-adenosylmethionine-dependent methyltransferase activity"/>
    <property type="evidence" value="ECO:0007669"/>
    <property type="project" value="InterPro"/>
</dbReference>
<gene>
    <name evidence="2" type="ORF">HNQ64_001941</name>
</gene>
<dbReference type="AlphaFoldDB" id="A0A7W7YKJ2"/>
<dbReference type="EMBL" id="JACHIF010000003">
    <property type="protein sequence ID" value="MBB5037692.1"/>
    <property type="molecule type" value="Genomic_DNA"/>
</dbReference>
<dbReference type="InterPro" id="IPR029063">
    <property type="entry name" value="SAM-dependent_MTases_sf"/>
</dbReference>
<organism evidence="2 3">
    <name type="scientific">Prosthecobacter dejongeii</name>
    <dbReference type="NCBI Taxonomy" id="48465"/>
    <lineage>
        <taxon>Bacteria</taxon>
        <taxon>Pseudomonadati</taxon>
        <taxon>Verrucomicrobiota</taxon>
        <taxon>Verrucomicrobiia</taxon>
        <taxon>Verrucomicrobiales</taxon>
        <taxon>Verrucomicrobiaceae</taxon>
        <taxon>Prosthecobacter</taxon>
    </lineage>
</organism>
<dbReference type="Pfam" id="PF08241">
    <property type="entry name" value="Methyltransf_11"/>
    <property type="match status" value="1"/>
</dbReference>
<keyword evidence="3" id="KW-1185">Reference proteome</keyword>
<dbReference type="RefSeq" id="WP_184207810.1">
    <property type="nucleotide sequence ID" value="NZ_JACHIF010000003.1"/>
</dbReference>
<name>A0A7W7YKJ2_9BACT</name>
<evidence type="ECO:0000313" key="3">
    <source>
        <dbReference type="Proteomes" id="UP000534294"/>
    </source>
</evidence>
<sequence length="222" mass="26026">MSLNLYQIFAPLMRRFRGQRFAIFKQHLSPLRTDQLLDVGGYPGFWTQHEPTVGSIDTLNVHEVPWEQGSHPNYQIRTLLGDGRALTAPDQSYQILFSNSVIEHVGTWEDQQAFAREARRVGKDLWVQTPAYECPIEPHYVGLYIHHLPKKWQMVLVRWVTLWGWVHRPTREQVAYEVNSIRLLTRREMDLLFPDCEILTERLLGLIPKSYIAIRKQRPQAA</sequence>
<dbReference type="Gene3D" id="3.40.50.150">
    <property type="entry name" value="Vaccinia Virus protein VP39"/>
    <property type="match status" value="1"/>
</dbReference>
<dbReference type="InterPro" id="IPR013216">
    <property type="entry name" value="Methyltransf_11"/>
</dbReference>
<proteinExistence type="predicted"/>
<reference evidence="2 3" key="1">
    <citation type="submission" date="2020-08" db="EMBL/GenBank/DDBJ databases">
        <title>Genomic Encyclopedia of Type Strains, Phase IV (KMG-IV): sequencing the most valuable type-strain genomes for metagenomic binning, comparative biology and taxonomic classification.</title>
        <authorList>
            <person name="Goeker M."/>
        </authorList>
    </citation>
    <scope>NUCLEOTIDE SEQUENCE [LARGE SCALE GENOMIC DNA]</scope>
    <source>
        <strain evidence="2 3">DSM 12251</strain>
    </source>
</reference>
<dbReference type="SUPFAM" id="SSF53335">
    <property type="entry name" value="S-adenosyl-L-methionine-dependent methyltransferases"/>
    <property type="match status" value="1"/>
</dbReference>
<feature type="domain" description="Methyltransferase type 11" evidence="1">
    <location>
        <begin position="66"/>
        <end position="123"/>
    </location>
</feature>
<accession>A0A7W7YKJ2</accession>
<comment type="caution">
    <text evidence="2">The sequence shown here is derived from an EMBL/GenBank/DDBJ whole genome shotgun (WGS) entry which is preliminary data.</text>
</comment>
<dbReference type="Proteomes" id="UP000534294">
    <property type="component" value="Unassembled WGS sequence"/>
</dbReference>
<evidence type="ECO:0000313" key="2">
    <source>
        <dbReference type="EMBL" id="MBB5037692.1"/>
    </source>
</evidence>
<evidence type="ECO:0000259" key="1">
    <source>
        <dbReference type="Pfam" id="PF08241"/>
    </source>
</evidence>
<protein>
    <recommendedName>
        <fullName evidence="1">Methyltransferase type 11 domain-containing protein</fullName>
    </recommendedName>
</protein>